<dbReference type="EMBL" id="BMSC01000028">
    <property type="protein sequence ID" value="GGU92321.1"/>
    <property type="molecule type" value="Genomic_DNA"/>
</dbReference>
<name>A0A8H9I1I0_9ACTN</name>
<reference evidence="5" key="1">
    <citation type="journal article" date="2014" name="Int. J. Syst. Evol. Microbiol.">
        <title>Complete genome sequence of Corynebacterium casei LMG S-19264T (=DSM 44701T), isolated from a smear-ripened cheese.</title>
        <authorList>
            <consortium name="US DOE Joint Genome Institute (JGI-PGF)"/>
            <person name="Walter F."/>
            <person name="Albersmeier A."/>
            <person name="Kalinowski J."/>
            <person name="Ruckert C."/>
        </authorList>
    </citation>
    <scope>NUCLEOTIDE SEQUENCE</scope>
    <source>
        <strain evidence="5">JCM 4136</strain>
    </source>
</reference>
<proteinExistence type="inferred from homology"/>
<dbReference type="PANTHER" id="PTHR43563:SF1">
    <property type="entry name" value="AMINE OXIDASE [FLAVIN-CONTAINING] B"/>
    <property type="match status" value="1"/>
</dbReference>
<reference evidence="4 6" key="2">
    <citation type="submission" date="2020-02" db="EMBL/GenBank/DDBJ databases">
        <title>Whole genome shotgun sequence of Streptomyces gougerotii NBRC 13043.</title>
        <authorList>
            <person name="Ichikawa N."/>
            <person name="Komaki H."/>
            <person name="Tamura T."/>
        </authorList>
    </citation>
    <scope>NUCLEOTIDE SEQUENCE [LARGE SCALE GENOMIC DNA]</scope>
    <source>
        <strain evidence="4 6">NBRC 13043</strain>
    </source>
</reference>
<evidence type="ECO:0000313" key="7">
    <source>
        <dbReference type="Proteomes" id="UP000660975"/>
    </source>
</evidence>
<dbReference type="Gene3D" id="3.50.50.60">
    <property type="entry name" value="FAD/NAD(P)-binding domain"/>
    <property type="match status" value="2"/>
</dbReference>
<dbReference type="InterPro" id="IPR002937">
    <property type="entry name" value="Amino_oxidase"/>
</dbReference>
<evidence type="ECO:0000256" key="1">
    <source>
        <dbReference type="ARBA" id="ARBA00005995"/>
    </source>
</evidence>
<evidence type="ECO:0000313" key="5">
    <source>
        <dbReference type="EMBL" id="GGU92321.1"/>
    </source>
</evidence>
<sequence length="373" mass="38867">MSPQASHDVIVIGAGASGLAAATALHAAGRDVIVLEARDRTGGRLLSAPTQRPGRALDLGATWFWTGEERVRTLAARNGIDTFGQHLAGDTMLQETTGIRRLTGNLIDAPSRRFAAGAQSIPASLAAALPTGSLRLDTPVTGIRPTRPGGLAVLTPARPFHAAHVVLAVPPALALERIDFGDALPAELVRLAQATPVWMGAAVKVVAHYPDAFWRQEGLAGAAFSRTGPLQEIHDMSGPGGGPAALFGFAHARTVRPGFQQAVCAQLAQLFGPAADSPTALHVQDWSSERWTAPSTVQHLADYSLFGHPLYRRPALNGSLHWASTETATDHAGHIEGALASAERAARAVLAAPTGVNNTTQRTSPPPAGRPSA</sequence>
<dbReference type="GO" id="GO:0016491">
    <property type="term" value="F:oxidoreductase activity"/>
    <property type="evidence" value="ECO:0007669"/>
    <property type="project" value="InterPro"/>
</dbReference>
<dbReference type="Pfam" id="PF01593">
    <property type="entry name" value="Amino_oxidase"/>
    <property type="match status" value="1"/>
</dbReference>
<evidence type="ECO:0000259" key="3">
    <source>
        <dbReference type="Pfam" id="PF01593"/>
    </source>
</evidence>
<feature type="region of interest" description="Disordered" evidence="2">
    <location>
        <begin position="352"/>
        <end position="373"/>
    </location>
</feature>
<dbReference type="RefSeq" id="WP_189401638.1">
    <property type="nucleotide sequence ID" value="NZ_BLLO01000031.1"/>
</dbReference>
<dbReference type="EMBL" id="BLLO01000031">
    <property type="protein sequence ID" value="GFH81501.1"/>
    <property type="molecule type" value="Genomic_DNA"/>
</dbReference>
<reference evidence="5" key="3">
    <citation type="submission" date="2020-09" db="EMBL/GenBank/DDBJ databases">
        <authorList>
            <person name="Sun Q."/>
            <person name="Ohkuma M."/>
        </authorList>
    </citation>
    <scope>NUCLEOTIDE SEQUENCE</scope>
    <source>
        <strain evidence="5">JCM 4136</strain>
    </source>
</reference>
<dbReference type="PANTHER" id="PTHR43563">
    <property type="entry name" value="AMINE OXIDASE"/>
    <property type="match status" value="1"/>
</dbReference>
<gene>
    <name evidence="5" type="ORF">GCM10010227_54590</name>
    <name evidence="4" type="ORF">Sgou_61710</name>
</gene>
<comment type="similarity">
    <text evidence="1">Belongs to the flavin monoamine oxidase family.</text>
</comment>
<dbReference type="Pfam" id="PF13450">
    <property type="entry name" value="NAD_binding_8"/>
    <property type="match status" value="1"/>
</dbReference>
<feature type="compositionally biased region" description="Pro residues" evidence="2">
    <location>
        <begin position="364"/>
        <end position="373"/>
    </location>
</feature>
<dbReference type="Proteomes" id="UP000660975">
    <property type="component" value="Unassembled WGS sequence"/>
</dbReference>
<dbReference type="InterPro" id="IPR036188">
    <property type="entry name" value="FAD/NAD-bd_sf"/>
</dbReference>
<evidence type="ECO:0000313" key="6">
    <source>
        <dbReference type="Proteomes" id="UP000480804"/>
    </source>
</evidence>
<dbReference type="AlphaFoldDB" id="A0A8H9I1I0"/>
<dbReference type="SUPFAM" id="SSF51905">
    <property type="entry name" value="FAD/NAD(P)-binding domain"/>
    <property type="match status" value="1"/>
</dbReference>
<comment type="caution">
    <text evidence="5">The sequence shown here is derived from an EMBL/GenBank/DDBJ whole genome shotgun (WGS) entry which is preliminary data.</text>
</comment>
<dbReference type="Proteomes" id="UP000480804">
    <property type="component" value="Unassembled WGS sequence"/>
</dbReference>
<evidence type="ECO:0000256" key="2">
    <source>
        <dbReference type="SAM" id="MobiDB-lite"/>
    </source>
</evidence>
<feature type="domain" description="Amine oxidase" evidence="3">
    <location>
        <begin position="111"/>
        <end position="350"/>
    </location>
</feature>
<evidence type="ECO:0000313" key="4">
    <source>
        <dbReference type="EMBL" id="GFH81501.1"/>
    </source>
</evidence>
<keyword evidence="6" id="KW-1185">Reference proteome</keyword>
<protein>
    <recommendedName>
        <fullName evidence="3">Amine oxidase domain-containing protein</fullName>
    </recommendedName>
</protein>
<dbReference type="SUPFAM" id="SSF54373">
    <property type="entry name" value="FAD-linked reductases, C-terminal domain"/>
    <property type="match status" value="1"/>
</dbReference>
<dbReference type="InterPro" id="IPR050703">
    <property type="entry name" value="Flavin_MAO"/>
</dbReference>
<organism evidence="5 7">
    <name type="scientific">Streptomyces gougerotii</name>
    <dbReference type="NCBI Taxonomy" id="53448"/>
    <lineage>
        <taxon>Bacteria</taxon>
        <taxon>Bacillati</taxon>
        <taxon>Actinomycetota</taxon>
        <taxon>Actinomycetes</taxon>
        <taxon>Kitasatosporales</taxon>
        <taxon>Streptomycetaceae</taxon>
        <taxon>Streptomyces</taxon>
        <taxon>Streptomyces diastaticus group</taxon>
    </lineage>
</organism>
<accession>A0A8H9I1I0</accession>